<dbReference type="PANTHER" id="PTHR19959">
    <property type="entry name" value="KINESIN LIGHT CHAIN"/>
    <property type="match status" value="1"/>
</dbReference>
<dbReference type="Gene3D" id="1.25.40.10">
    <property type="entry name" value="Tetratricopeptide repeat domain"/>
    <property type="match status" value="2"/>
</dbReference>
<name>A0ABY6HRI9_9ARCH</name>
<keyword evidence="2" id="KW-1185">Reference proteome</keyword>
<gene>
    <name evidence="1" type="ORF">NEF87_002410</name>
</gene>
<dbReference type="Pfam" id="PF13424">
    <property type="entry name" value="TPR_12"/>
    <property type="match status" value="1"/>
</dbReference>
<evidence type="ECO:0008006" key="3">
    <source>
        <dbReference type="Google" id="ProtNLM"/>
    </source>
</evidence>
<accession>A0ABY6HRI9</accession>
<reference evidence="1" key="1">
    <citation type="submission" date="2022-09" db="EMBL/GenBank/DDBJ databases">
        <title>Actin cytoskeleton and complex cell architecture in an #Asgard archaeon.</title>
        <authorList>
            <person name="Ponce Toledo R.I."/>
            <person name="Schleper C."/>
            <person name="Rodrigues Oliveira T."/>
            <person name="Wollweber F."/>
            <person name="Xu J."/>
            <person name="Rittmann S."/>
            <person name="Klingl A."/>
            <person name="Pilhofer M."/>
        </authorList>
    </citation>
    <scope>NUCLEOTIDE SEQUENCE</scope>
    <source>
        <strain evidence="1">B-35</strain>
    </source>
</reference>
<dbReference type="PANTHER" id="PTHR19959:SF119">
    <property type="entry name" value="FUNGAL LIPASE-LIKE DOMAIN-CONTAINING PROTEIN"/>
    <property type="match status" value="1"/>
</dbReference>
<sequence>MEGVDFYNNSKLWYFYKENILGEALKQIQKEQPSDFLSLIEEYLNLESEINQLQSYGECTTKLYSLKEKLDEKNDPILFSHLLLSEGEILRKRGKLIESRDIITDAITNFEKIKEQYQFGIIFACRKMIHVLYLLGDYKAAKKFCEMGMSFITDKKLYVDSYIAFLNNMGIIMQAQGESSRAVVFLDEAFKLAKLEKKYDIFASLANNLGDFYLNQGNYKKAQEYLIIGMETAKELNYTDMLCYLYINLGLLESNKGNWANAENYYNVGMKIAQKSVKALHSTYLSEIALHYRRKGNYSESISKFKEAIALYRLNQIENNEFIKTLGSLAELLGIIDDFEAAYAYLKEARNLARQKKMQLGNLQISLILAKLSLLKSDYIFADYVLSDISFYLSDEIEKNFIIEFKLTLVECFIQNYKVTKNKDIIDKASKILEEIVEISEENQLLPYLIHAKFLQAVLISIRPENRDEAIKNLNFTIKLAKEKEIESLKRIGNVILEDLERKKYSSEELADLFIQYFNTLNYTIKISDDEREMIEKIGILLISISDLGPDIIAGIDRPEELDEIQGMRMATFISVSIGQGGEYHQGLFGPLPISAPNQSLALISSHIIKDKTNKDKRLADSNLALMTILVPEKIIRFFNDRSIIQTIISNNLEEITSLAEITEEILYNVKTEIIENILPTIPSKK</sequence>
<organism evidence="1 2">
    <name type="scientific">Candidatus Lokiarchaeum ossiferum</name>
    <dbReference type="NCBI Taxonomy" id="2951803"/>
    <lineage>
        <taxon>Archaea</taxon>
        <taxon>Promethearchaeati</taxon>
        <taxon>Promethearchaeota</taxon>
        <taxon>Promethearchaeia</taxon>
        <taxon>Promethearchaeales</taxon>
        <taxon>Promethearchaeaceae</taxon>
        <taxon>Candidatus Lokiarchaeum</taxon>
    </lineage>
</organism>
<protein>
    <recommendedName>
        <fullName evidence="3">Tetratricopeptide repeat protein</fullName>
    </recommendedName>
</protein>
<dbReference type="EMBL" id="CP104013">
    <property type="protein sequence ID" value="UYP46125.1"/>
    <property type="molecule type" value="Genomic_DNA"/>
</dbReference>
<dbReference type="InterPro" id="IPR019734">
    <property type="entry name" value="TPR_rpt"/>
</dbReference>
<dbReference type="SMART" id="SM00028">
    <property type="entry name" value="TPR"/>
    <property type="match status" value="6"/>
</dbReference>
<evidence type="ECO:0000313" key="1">
    <source>
        <dbReference type="EMBL" id="UYP46125.1"/>
    </source>
</evidence>
<dbReference type="SUPFAM" id="SSF48452">
    <property type="entry name" value="TPR-like"/>
    <property type="match status" value="2"/>
</dbReference>
<dbReference type="Proteomes" id="UP001208689">
    <property type="component" value="Chromosome"/>
</dbReference>
<proteinExistence type="predicted"/>
<dbReference type="InterPro" id="IPR011990">
    <property type="entry name" value="TPR-like_helical_dom_sf"/>
</dbReference>
<evidence type="ECO:0000313" key="2">
    <source>
        <dbReference type="Proteomes" id="UP001208689"/>
    </source>
</evidence>